<dbReference type="OrthoDB" id="5524848at2"/>
<feature type="compositionally biased region" description="Polar residues" evidence="1">
    <location>
        <begin position="48"/>
        <end position="58"/>
    </location>
</feature>
<dbReference type="InterPro" id="IPR017853">
    <property type="entry name" value="GH"/>
</dbReference>
<dbReference type="Proteomes" id="UP000315995">
    <property type="component" value="Chromosome"/>
</dbReference>
<reference evidence="3 4" key="1">
    <citation type="submission" date="2019-06" db="EMBL/GenBank/DDBJ databases">
        <title>Persicimonas caeni gen. nov., sp. nov., a predatory bacterium isolated from solar saltern.</title>
        <authorList>
            <person name="Wang S."/>
        </authorList>
    </citation>
    <scope>NUCLEOTIDE SEQUENCE [LARGE SCALE GENOMIC DNA]</scope>
    <source>
        <strain evidence="3 4">YN101</strain>
    </source>
</reference>
<evidence type="ECO:0000313" key="4">
    <source>
        <dbReference type="Proteomes" id="UP000315995"/>
    </source>
</evidence>
<keyword evidence="4" id="KW-1185">Reference proteome</keyword>
<dbReference type="EMBL" id="CP041186">
    <property type="protein sequence ID" value="QDG54148.1"/>
    <property type="molecule type" value="Genomic_DNA"/>
</dbReference>
<dbReference type="RefSeq" id="WP_141200593.1">
    <property type="nucleotide sequence ID" value="NZ_CP041186.1"/>
</dbReference>
<organism evidence="3 4">
    <name type="scientific">Persicimonas caeni</name>
    <dbReference type="NCBI Taxonomy" id="2292766"/>
    <lineage>
        <taxon>Bacteria</taxon>
        <taxon>Deltaproteobacteria</taxon>
        <taxon>Bradymonadales</taxon>
        <taxon>Bradymonadaceae</taxon>
        <taxon>Persicimonas</taxon>
    </lineage>
</organism>
<name>A0A4Y6Q0M8_PERCE</name>
<evidence type="ECO:0000313" key="3">
    <source>
        <dbReference type="EMBL" id="QDG54148.1"/>
    </source>
</evidence>
<feature type="compositionally biased region" description="Acidic residues" evidence="1">
    <location>
        <begin position="60"/>
        <end position="70"/>
    </location>
</feature>
<feature type="compositionally biased region" description="Acidic residues" evidence="1">
    <location>
        <begin position="37"/>
        <end position="47"/>
    </location>
</feature>
<dbReference type="SUPFAM" id="SSF51445">
    <property type="entry name" value="(Trans)glycosidases"/>
    <property type="match status" value="1"/>
</dbReference>
<evidence type="ECO:0008006" key="5">
    <source>
        <dbReference type="Google" id="ProtNLM"/>
    </source>
</evidence>
<evidence type="ECO:0000256" key="1">
    <source>
        <dbReference type="SAM" id="MobiDB-lite"/>
    </source>
</evidence>
<dbReference type="PROSITE" id="PS51257">
    <property type="entry name" value="PROKAR_LIPOPROTEIN"/>
    <property type="match status" value="1"/>
</dbReference>
<accession>A0A4Y6Q0M8</accession>
<proteinExistence type="predicted"/>
<feature type="chain" id="PRO_5030106812" description="GH26 domain-containing protein" evidence="2">
    <location>
        <begin position="25"/>
        <end position="420"/>
    </location>
</feature>
<accession>A0A5B8YIB0</accession>
<keyword evidence="2" id="KW-0732">Signal</keyword>
<feature type="region of interest" description="Disordered" evidence="1">
    <location>
        <begin position="29"/>
        <end position="86"/>
    </location>
</feature>
<sequence>MKQRAVRNQFAIFIVLLNALFVAAACGGATDSGPESEATEWDDEFSEANESSQVSQTDEPPADVETDESEAVAADQDSAPASSNPMAFLSQSDTRALWVWSESPGAEAIIENTGGAQDELLDFLAAPHGDASRAINRIFFEARQYSNVDRFAKVRAASYDPLTDPSKQESLRAFLKRTKSQGVAVEYLDGQAIWVASDANAEAPKQLCRDIVAFNKGTDDTAERFDGIHLDIEPHTVREGPYGGQWWENRLPGGYNAEWTERWKDILNSCRATIDAYTAETGHRIVLASDLGTDYAYYNKPIYEFLNRSGGPLDYLGIMNYFDNRPNRDGDPSYFYGDSEGEEITGGVIENLDSWDRLPVMFGVETGPESIAQDWQSFWQEGRGAMYQTIDTLMSDYNAGNMIGVAIHHYGPRSYVGLKQ</sequence>
<feature type="signal peptide" evidence="2">
    <location>
        <begin position="1"/>
        <end position="24"/>
    </location>
</feature>
<gene>
    <name evidence="3" type="ORF">FIV42_26420</name>
</gene>
<protein>
    <recommendedName>
        <fullName evidence="5">GH26 domain-containing protein</fullName>
    </recommendedName>
</protein>
<dbReference type="AlphaFoldDB" id="A0A4Y6Q0M8"/>
<evidence type="ECO:0000256" key="2">
    <source>
        <dbReference type="SAM" id="SignalP"/>
    </source>
</evidence>